<evidence type="ECO:0000313" key="1">
    <source>
        <dbReference type="EMBL" id="RZC68683.1"/>
    </source>
</evidence>
<dbReference type="AlphaFoldDB" id="A0A4Y7K5Q2"/>
<reference evidence="1 2" key="1">
    <citation type="journal article" date="2018" name="Science">
        <title>The opium poppy genome and morphinan production.</title>
        <authorList>
            <person name="Guo L."/>
            <person name="Winzer T."/>
            <person name="Yang X."/>
            <person name="Li Y."/>
            <person name="Ning Z."/>
            <person name="He Z."/>
            <person name="Teodor R."/>
            <person name="Lu Y."/>
            <person name="Bowser T.A."/>
            <person name="Graham I.A."/>
            <person name="Ye K."/>
        </authorList>
    </citation>
    <scope>NUCLEOTIDE SEQUENCE [LARGE SCALE GENOMIC DNA]</scope>
    <source>
        <strain evidence="2">cv. HN1</strain>
        <tissue evidence="1">Leaves</tissue>
    </source>
</reference>
<organism evidence="1 2">
    <name type="scientific">Papaver somniferum</name>
    <name type="common">Opium poppy</name>
    <dbReference type="NCBI Taxonomy" id="3469"/>
    <lineage>
        <taxon>Eukaryota</taxon>
        <taxon>Viridiplantae</taxon>
        <taxon>Streptophyta</taxon>
        <taxon>Embryophyta</taxon>
        <taxon>Tracheophyta</taxon>
        <taxon>Spermatophyta</taxon>
        <taxon>Magnoliopsida</taxon>
        <taxon>Ranunculales</taxon>
        <taxon>Papaveraceae</taxon>
        <taxon>Papaveroideae</taxon>
        <taxon>Papaver</taxon>
    </lineage>
</organism>
<gene>
    <name evidence="1" type="ORF">C5167_032581</name>
</gene>
<feature type="non-terminal residue" evidence="1">
    <location>
        <position position="1"/>
    </location>
</feature>
<protein>
    <submittedName>
        <fullName evidence="1">Uncharacterized protein</fullName>
    </submittedName>
</protein>
<sequence length="80" mass="9238">NFQRPGKERLLTTFFWTGRSLGISVRPRLVDLELYLPDYLLHFEVDSIKELEITMISRLGLPPGEIRRTLQRQKGGCPPA</sequence>
<keyword evidence="2" id="KW-1185">Reference proteome</keyword>
<evidence type="ECO:0000313" key="2">
    <source>
        <dbReference type="Proteomes" id="UP000316621"/>
    </source>
</evidence>
<dbReference type="Gramene" id="RZC68683">
    <property type="protein sequence ID" value="RZC68683"/>
    <property type="gene ID" value="C5167_032581"/>
</dbReference>
<name>A0A4Y7K5Q2_PAPSO</name>
<dbReference type="EMBL" id="CM010721">
    <property type="protein sequence ID" value="RZC68683.1"/>
    <property type="molecule type" value="Genomic_DNA"/>
</dbReference>
<accession>A0A4Y7K5Q2</accession>
<proteinExistence type="predicted"/>
<dbReference type="Proteomes" id="UP000316621">
    <property type="component" value="Chromosome 7"/>
</dbReference>